<evidence type="ECO:0000256" key="2">
    <source>
        <dbReference type="ARBA" id="ARBA00022723"/>
    </source>
</evidence>
<dbReference type="EMBL" id="CAJVPZ010085547">
    <property type="protein sequence ID" value="CAG8811533.1"/>
    <property type="molecule type" value="Genomic_DNA"/>
</dbReference>
<dbReference type="InterPro" id="IPR003656">
    <property type="entry name" value="Znf_BED"/>
</dbReference>
<feature type="non-terminal residue" evidence="11">
    <location>
        <position position="164"/>
    </location>
</feature>
<keyword evidence="2" id="KW-0479">Metal-binding</keyword>
<evidence type="ECO:0000256" key="5">
    <source>
        <dbReference type="ARBA" id="ARBA00023015"/>
    </source>
</evidence>
<dbReference type="SUPFAM" id="SSF57667">
    <property type="entry name" value="beta-beta-alpha zinc fingers"/>
    <property type="match status" value="1"/>
</dbReference>
<evidence type="ECO:0000256" key="8">
    <source>
        <dbReference type="PROSITE-ProRule" id="PRU00027"/>
    </source>
</evidence>
<gene>
    <name evidence="11" type="ORF">RFULGI_LOCUS18805</name>
</gene>
<keyword evidence="7" id="KW-0539">Nucleus</keyword>
<organism evidence="11 12">
    <name type="scientific">Racocetra fulgida</name>
    <dbReference type="NCBI Taxonomy" id="60492"/>
    <lineage>
        <taxon>Eukaryota</taxon>
        <taxon>Fungi</taxon>
        <taxon>Fungi incertae sedis</taxon>
        <taxon>Mucoromycota</taxon>
        <taxon>Glomeromycotina</taxon>
        <taxon>Glomeromycetes</taxon>
        <taxon>Diversisporales</taxon>
        <taxon>Gigasporaceae</taxon>
        <taxon>Racocetra</taxon>
    </lineage>
</organism>
<dbReference type="PANTHER" id="PTHR46481">
    <property type="entry name" value="ZINC FINGER BED DOMAIN-CONTAINING PROTEIN 4"/>
    <property type="match status" value="1"/>
</dbReference>
<feature type="compositionally biased region" description="Polar residues" evidence="9">
    <location>
        <begin position="11"/>
        <end position="35"/>
    </location>
</feature>
<sequence length="164" mass="19126">PENINDLFEEVSTSDTNSQVSQETNTIDLPSQSNYRPRRTKSSAIWPYFDTETAANPGDPVCLKCKKVFSKTTSISTLRRHLNKHKIMAPARRQTILRFPRTDPYSDNEQRKRNKKLITWIIADQQPFTVVENQHFNEFIHLIDPQYIVLTQQAAKTMIIDEFE</sequence>
<evidence type="ECO:0000313" key="12">
    <source>
        <dbReference type="Proteomes" id="UP000789396"/>
    </source>
</evidence>
<dbReference type="AlphaFoldDB" id="A0A9N9K7W3"/>
<dbReference type="PANTHER" id="PTHR46481:SF10">
    <property type="entry name" value="ZINC FINGER BED DOMAIN-CONTAINING PROTEIN 39"/>
    <property type="match status" value="1"/>
</dbReference>
<dbReference type="SUPFAM" id="SSF140996">
    <property type="entry name" value="Hermes dimerisation domain"/>
    <property type="match status" value="1"/>
</dbReference>
<accession>A0A9N9K7W3</accession>
<name>A0A9N9K7W3_9GLOM</name>
<dbReference type="Pfam" id="PF02892">
    <property type="entry name" value="zf-BED"/>
    <property type="match status" value="1"/>
</dbReference>
<proteinExistence type="predicted"/>
<dbReference type="GO" id="GO:0005634">
    <property type="term" value="C:nucleus"/>
    <property type="evidence" value="ECO:0007669"/>
    <property type="project" value="UniProtKB-SubCell"/>
</dbReference>
<comment type="caution">
    <text evidence="11">The sequence shown here is derived from an EMBL/GenBank/DDBJ whole genome shotgun (WGS) entry which is preliminary data.</text>
</comment>
<evidence type="ECO:0000256" key="9">
    <source>
        <dbReference type="SAM" id="MobiDB-lite"/>
    </source>
</evidence>
<evidence type="ECO:0000256" key="3">
    <source>
        <dbReference type="ARBA" id="ARBA00022771"/>
    </source>
</evidence>
<keyword evidence="4" id="KW-0862">Zinc</keyword>
<keyword evidence="5" id="KW-0805">Transcription regulation</keyword>
<dbReference type="OrthoDB" id="2444217at2759"/>
<keyword evidence="3 8" id="KW-0863">Zinc-finger</keyword>
<dbReference type="Proteomes" id="UP000789396">
    <property type="component" value="Unassembled WGS sequence"/>
</dbReference>
<dbReference type="GO" id="GO:0003677">
    <property type="term" value="F:DNA binding"/>
    <property type="evidence" value="ECO:0007669"/>
    <property type="project" value="InterPro"/>
</dbReference>
<feature type="domain" description="BED-type" evidence="10">
    <location>
        <begin position="40"/>
        <end position="92"/>
    </location>
</feature>
<evidence type="ECO:0000256" key="7">
    <source>
        <dbReference type="ARBA" id="ARBA00023242"/>
    </source>
</evidence>
<dbReference type="GO" id="GO:0009791">
    <property type="term" value="P:post-embryonic development"/>
    <property type="evidence" value="ECO:0007669"/>
    <property type="project" value="UniProtKB-ARBA"/>
</dbReference>
<comment type="subcellular location">
    <subcellularLocation>
        <location evidence="1">Nucleus</location>
    </subcellularLocation>
</comment>
<keyword evidence="6" id="KW-0804">Transcription</keyword>
<dbReference type="InterPro" id="IPR036236">
    <property type="entry name" value="Znf_C2H2_sf"/>
</dbReference>
<dbReference type="PROSITE" id="PS50808">
    <property type="entry name" value="ZF_BED"/>
    <property type="match status" value="1"/>
</dbReference>
<dbReference type="InterPro" id="IPR052035">
    <property type="entry name" value="ZnF_BED_domain_contain"/>
</dbReference>
<feature type="non-terminal residue" evidence="11">
    <location>
        <position position="1"/>
    </location>
</feature>
<evidence type="ECO:0000259" key="10">
    <source>
        <dbReference type="PROSITE" id="PS50808"/>
    </source>
</evidence>
<evidence type="ECO:0000256" key="6">
    <source>
        <dbReference type="ARBA" id="ARBA00023163"/>
    </source>
</evidence>
<protein>
    <submittedName>
        <fullName evidence="11">11831_t:CDS:1</fullName>
    </submittedName>
</protein>
<feature type="region of interest" description="Disordered" evidence="9">
    <location>
        <begin position="10"/>
        <end position="38"/>
    </location>
</feature>
<evidence type="ECO:0000256" key="1">
    <source>
        <dbReference type="ARBA" id="ARBA00004123"/>
    </source>
</evidence>
<evidence type="ECO:0000256" key="4">
    <source>
        <dbReference type="ARBA" id="ARBA00022833"/>
    </source>
</evidence>
<reference evidence="11" key="1">
    <citation type="submission" date="2021-06" db="EMBL/GenBank/DDBJ databases">
        <authorList>
            <person name="Kallberg Y."/>
            <person name="Tangrot J."/>
            <person name="Rosling A."/>
        </authorList>
    </citation>
    <scope>NUCLEOTIDE SEQUENCE</scope>
    <source>
        <strain evidence="11">IN212</strain>
    </source>
</reference>
<keyword evidence="12" id="KW-1185">Reference proteome</keyword>
<dbReference type="GO" id="GO:0008270">
    <property type="term" value="F:zinc ion binding"/>
    <property type="evidence" value="ECO:0007669"/>
    <property type="project" value="UniProtKB-KW"/>
</dbReference>
<evidence type="ECO:0000313" key="11">
    <source>
        <dbReference type="EMBL" id="CAG8811533.1"/>
    </source>
</evidence>
<dbReference type="SMART" id="SM00614">
    <property type="entry name" value="ZnF_BED"/>
    <property type="match status" value="1"/>
</dbReference>